<dbReference type="Proteomes" id="UP000186112">
    <property type="component" value="Unassembled WGS sequence"/>
</dbReference>
<reference evidence="1 2" key="1">
    <citation type="submission" date="2016-02" db="EMBL/GenBank/DDBJ databases">
        <title>Genome sequence of Tissierella creatinophila DSM 6911.</title>
        <authorList>
            <person name="Poehlein A."/>
            <person name="Daniel R."/>
        </authorList>
    </citation>
    <scope>NUCLEOTIDE SEQUENCE [LARGE SCALE GENOMIC DNA]</scope>
    <source>
        <strain evidence="1 2">DSM 6911</strain>
    </source>
</reference>
<organism evidence="1 2">
    <name type="scientific">Tissierella creatinophila DSM 6911</name>
    <dbReference type="NCBI Taxonomy" id="1123403"/>
    <lineage>
        <taxon>Bacteria</taxon>
        <taxon>Bacillati</taxon>
        <taxon>Bacillota</taxon>
        <taxon>Tissierellia</taxon>
        <taxon>Tissierellales</taxon>
        <taxon>Tissierellaceae</taxon>
        <taxon>Tissierella</taxon>
    </lineage>
</organism>
<dbReference type="EMBL" id="LTDM01000042">
    <property type="protein sequence ID" value="OLS02185.1"/>
    <property type="molecule type" value="Genomic_DNA"/>
</dbReference>
<name>A0A1U7M4H6_TISCR</name>
<evidence type="ECO:0000313" key="2">
    <source>
        <dbReference type="Proteomes" id="UP000186112"/>
    </source>
</evidence>
<accession>A0A1U7M4H6</accession>
<evidence type="ECO:0000313" key="1">
    <source>
        <dbReference type="EMBL" id="OLS02185.1"/>
    </source>
</evidence>
<dbReference type="RefSeq" id="WP_075727322.1">
    <property type="nucleotide sequence ID" value="NZ_LTDM01000042.1"/>
</dbReference>
<dbReference type="OrthoDB" id="2736970at2"/>
<protein>
    <submittedName>
        <fullName evidence="1">Uncharacterized protein</fullName>
    </submittedName>
</protein>
<proteinExistence type="predicted"/>
<dbReference type="AlphaFoldDB" id="A0A1U7M4H6"/>
<gene>
    <name evidence="1" type="ORF">TICRE_18430</name>
</gene>
<comment type="caution">
    <text evidence="1">The sequence shown here is derived from an EMBL/GenBank/DDBJ whole genome shotgun (WGS) entry which is preliminary data.</text>
</comment>
<keyword evidence="2" id="KW-1185">Reference proteome</keyword>
<sequence length="93" mass="10796">MMFAQVLNGKAHYIFKSVDVPNLPPDSEGNPLVFVDITYKPNVQEGWEYNEKTNEFTEPIYVEPEENTEQLTIHEEILFETKYQTLLLEIGGM</sequence>